<keyword evidence="2" id="KW-1185">Reference proteome</keyword>
<dbReference type="Proteomes" id="UP000722989">
    <property type="component" value="Unassembled WGS sequence"/>
</dbReference>
<comment type="caution">
    <text evidence="1">The sequence shown here is derived from an EMBL/GenBank/DDBJ whole genome shotgun (WGS) entry which is preliminary data.</text>
</comment>
<dbReference type="RefSeq" id="WP_167924419.1">
    <property type="nucleotide sequence ID" value="NZ_JAATVY010000003.1"/>
</dbReference>
<evidence type="ECO:0000313" key="1">
    <source>
        <dbReference type="EMBL" id="NJC69577.1"/>
    </source>
</evidence>
<dbReference type="EMBL" id="JAATVY010000003">
    <property type="protein sequence ID" value="NJC69577.1"/>
    <property type="molecule type" value="Genomic_DNA"/>
</dbReference>
<dbReference type="PROSITE" id="PS51257">
    <property type="entry name" value="PROKAR_LIPOPROTEIN"/>
    <property type="match status" value="1"/>
</dbReference>
<accession>A0ABX0XUM0</accession>
<proteinExistence type="predicted"/>
<protein>
    <recommendedName>
        <fullName evidence="3">Secreted protein</fullName>
    </recommendedName>
</protein>
<sequence length="220" mass="22123">MNLRLAGVAVLALGLAGCAGPRVDTADTADAGPAATAVPGTTITARADDDARATPSPFATVLAACVAPSAGAGLATDVPSPAVTSAYPDLPTSGPLNEQQRGEQFQRNKAANNAFRERRPLSAAVQAANKPCVDKVRAGLDQLRKQNRYDAASVEQVLTSAGLTSVTARPPGRLDLGRGGGLVFAGSTGQGCVFGRHATDETTVEFGSGIADGGCLPAPD</sequence>
<reference evidence="1 2" key="1">
    <citation type="submission" date="2020-03" db="EMBL/GenBank/DDBJ databases">
        <title>WGS of the type strain of Planosporangium spp.</title>
        <authorList>
            <person name="Thawai C."/>
        </authorList>
    </citation>
    <scope>NUCLEOTIDE SEQUENCE [LARGE SCALE GENOMIC DNA]</scope>
    <source>
        <strain evidence="1 2">TBRC 5610</strain>
    </source>
</reference>
<evidence type="ECO:0000313" key="2">
    <source>
        <dbReference type="Proteomes" id="UP000722989"/>
    </source>
</evidence>
<gene>
    <name evidence="1" type="ORF">HC031_07555</name>
</gene>
<organism evidence="1 2">
    <name type="scientific">Planosporangium thailandense</name>
    <dbReference type="NCBI Taxonomy" id="765197"/>
    <lineage>
        <taxon>Bacteria</taxon>
        <taxon>Bacillati</taxon>
        <taxon>Actinomycetota</taxon>
        <taxon>Actinomycetes</taxon>
        <taxon>Micromonosporales</taxon>
        <taxon>Micromonosporaceae</taxon>
        <taxon>Planosporangium</taxon>
    </lineage>
</organism>
<name>A0ABX0XUM0_9ACTN</name>
<evidence type="ECO:0008006" key="3">
    <source>
        <dbReference type="Google" id="ProtNLM"/>
    </source>
</evidence>